<dbReference type="Proteomes" id="UP000196655">
    <property type="component" value="Unassembled WGS sequence"/>
</dbReference>
<sequence>MGRLREIVFESRSAPALARFWAAALDGYAVRPYDQAEIERLAALGLTPETDPVVLVDGPGPCLCFHQVPGRDYGNNRVHLDIAAPDRAAEVRRLLALGATIQREADGYTVLVDPEGNQFCIIETRAG</sequence>
<reference evidence="3" key="1">
    <citation type="submission" date="2017-05" db="EMBL/GenBank/DDBJ databases">
        <authorList>
            <person name="Macchi M."/>
            <person name="Festa S."/>
            <person name="Coppotelli B.M."/>
            <person name="Morelli I.S."/>
        </authorList>
    </citation>
    <scope>NUCLEOTIDE SEQUENCE [LARGE SCALE GENOMIC DNA]</scope>
    <source>
        <strain evidence="3">I</strain>
    </source>
</reference>
<dbReference type="PANTHER" id="PTHR35908">
    <property type="entry name" value="HYPOTHETICAL FUSION PROTEIN"/>
    <property type="match status" value="1"/>
</dbReference>
<feature type="domain" description="Glyoxalase-like" evidence="1">
    <location>
        <begin position="7"/>
        <end position="122"/>
    </location>
</feature>
<comment type="caution">
    <text evidence="2">The sequence shown here is derived from an EMBL/GenBank/DDBJ whole genome shotgun (WGS) entry which is preliminary data.</text>
</comment>
<accession>A0A211ZSE9</accession>
<keyword evidence="3" id="KW-1185">Reference proteome</keyword>
<dbReference type="InterPro" id="IPR041581">
    <property type="entry name" value="Glyoxalase_6"/>
</dbReference>
<organism evidence="2 3">
    <name type="scientific">Inquilinus limosus</name>
    <dbReference type="NCBI Taxonomy" id="171674"/>
    <lineage>
        <taxon>Bacteria</taxon>
        <taxon>Pseudomonadati</taxon>
        <taxon>Pseudomonadota</taxon>
        <taxon>Alphaproteobacteria</taxon>
        <taxon>Rhodospirillales</taxon>
        <taxon>Rhodospirillaceae</taxon>
        <taxon>Inquilinus</taxon>
    </lineage>
</organism>
<evidence type="ECO:0000259" key="1">
    <source>
        <dbReference type="Pfam" id="PF18029"/>
    </source>
</evidence>
<proteinExistence type="predicted"/>
<dbReference type="RefSeq" id="WP_088150078.1">
    <property type="nucleotide sequence ID" value="NZ_NHON01000007.1"/>
</dbReference>
<gene>
    <name evidence="2" type="ORF">BWR60_05880</name>
</gene>
<dbReference type="GO" id="GO:0051213">
    <property type="term" value="F:dioxygenase activity"/>
    <property type="evidence" value="ECO:0007669"/>
    <property type="project" value="UniProtKB-KW"/>
</dbReference>
<dbReference type="EMBL" id="NHON01000007">
    <property type="protein sequence ID" value="OWJ68201.1"/>
    <property type="molecule type" value="Genomic_DNA"/>
</dbReference>
<dbReference type="CDD" id="cd06587">
    <property type="entry name" value="VOC"/>
    <property type="match status" value="1"/>
</dbReference>
<dbReference type="PANTHER" id="PTHR35908:SF1">
    <property type="entry name" value="CONSERVED PROTEIN"/>
    <property type="match status" value="1"/>
</dbReference>
<evidence type="ECO:0000313" key="2">
    <source>
        <dbReference type="EMBL" id="OWJ68201.1"/>
    </source>
</evidence>
<dbReference type="OrthoDB" id="69243at2"/>
<dbReference type="Gene3D" id="3.10.180.10">
    <property type="entry name" value="2,3-Dihydroxybiphenyl 1,2-Dioxygenase, domain 1"/>
    <property type="match status" value="1"/>
</dbReference>
<keyword evidence="2" id="KW-0223">Dioxygenase</keyword>
<dbReference type="SUPFAM" id="SSF54593">
    <property type="entry name" value="Glyoxalase/Bleomycin resistance protein/Dihydroxybiphenyl dioxygenase"/>
    <property type="match status" value="1"/>
</dbReference>
<name>A0A211ZSE9_9PROT</name>
<dbReference type="STRING" id="1122125.GCA_000423185_03984"/>
<dbReference type="AlphaFoldDB" id="A0A211ZSE9"/>
<protein>
    <submittedName>
        <fullName evidence="2">Glyoxalase/bleomycin resistance/dioxygenase family protein</fullName>
    </submittedName>
</protein>
<keyword evidence="2" id="KW-0560">Oxidoreductase</keyword>
<dbReference type="InterPro" id="IPR029068">
    <property type="entry name" value="Glyas_Bleomycin-R_OHBP_Dase"/>
</dbReference>
<evidence type="ECO:0000313" key="3">
    <source>
        <dbReference type="Proteomes" id="UP000196655"/>
    </source>
</evidence>
<dbReference type="Pfam" id="PF18029">
    <property type="entry name" value="Glyoxalase_6"/>
    <property type="match status" value="1"/>
</dbReference>